<organism evidence="1 2">
    <name type="scientific">Ureibacillus massiliensis 4400831 = CIP 108448 = CCUG 49529</name>
    <dbReference type="NCBI Taxonomy" id="1211035"/>
    <lineage>
        <taxon>Bacteria</taxon>
        <taxon>Bacillati</taxon>
        <taxon>Bacillota</taxon>
        <taxon>Bacilli</taxon>
        <taxon>Bacillales</taxon>
        <taxon>Caryophanaceae</taxon>
        <taxon>Ureibacillus</taxon>
    </lineage>
</organism>
<sequence>MEKNWAVECWGNIGVTEIFYSKKQAEAYFLSIRAKLDSSKYIFTRDSIVDINDSSNAVYLTNLNELE</sequence>
<comment type="caution">
    <text evidence="1">The sequence shown here is derived from an EMBL/GenBank/DDBJ whole genome shotgun (WGS) entry which is preliminary data.</text>
</comment>
<proteinExistence type="predicted"/>
<evidence type="ECO:0000313" key="1">
    <source>
        <dbReference type="EMBL" id="KGR89865.1"/>
    </source>
</evidence>
<name>A0A0A3J2E1_9BACL</name>
<reference evidence="1 2" key="1">
    <citation type="submission" date="2014-02" db="EMBL/GenBank/DDBJ databases">
        <title>Draft genome sequence of Lysinibacillus massiliensis CCUG 49529.</title>
        <authorList>
            <person name="Zhang F."/>
            <person name="Wang G."/>
            <person name="Zhang L."/>
        </authorList>
    </citation>
    <scope>NUCLEOTIDE SEQUENCE [LARGE SCALE GENOMIC DNA]</scope>
    <source>
        <strain evidence="1 2">CCUG 49529</strain>
    </source>
</reference>
<keyword evidence="2" id="KW-1185">Reference proteome</keyword>
<dbReference type="OrthoDB" id="2926928at2"/>
<evidence type="ECO:0000313" key="2">
    <source>
        <dbReference type="Proteomes" id="UP000030595"/>
    </source>
</evidence>
<dbReference type="EMBL" id="JPVQ01000032">
    <property type="protein sequence ID" value="KGR89865.1"/>
    <property type="molecule type" value="Genomic_DNA"/>
</dbReference>
<dbReference type="Proteomes" id="UP000030595">
    <property type="component" value="Unassembled WGS sequence"/>
</dbReference>
<protein>
    <submittedName>
        <fullName evidence="1">Uncharacterized protein</fullName>
    </submittedName>
</protein>
<dbReference type="AlphaFoldDB" id="A0A0A3J2E1"/>
<dbReference type="RefSeq" id="WP_036178213.1">
    <property type="nucleotide sequence ID" value="NZ_AVCZ01000032.1"/>
</dbReference>
<gene>
    <name evidence="1" type="ORF">CD30_14855</name>
</gene>
<accession>A0A0A3J2E1</accession>